<evidence type="ECO:0000256" key="10">
    <source>
        <dbReference type="SAM" id="Phobius"/>
    </source>
</evidence>
<dbReference type="Pfam" id="PF01490">
    <property type="entry name" value="Aa_trans"/>
    <property type="match status" value="2"/>
</dbReference>
<accession>A0A5N5QTD0</accession>
<evidence type="ECO:0000259" key="11">
    <source>
        <dbReference type="Pfam" id="PF01490"/>
    </source>
</evidence>
<keyword evidence="4" id="KW-0926">Vacuole</keyword>
<reference evidence="12 13" key="1">
    <citation type="journal article" date="2019" name="Fungal Biol. Biotechnol.">
        <title>Draft genome sequence of fastidious pathogen Ceratobasidium theobromae, which causes vascular-streak dieback in Theobroma cacao.</title>
        <authorList>
            <person name="Ali S.S."/>
            <person name="Asman A."/>
            <person name="Shao J."/>
            <person name="Firmansyah A.P."/>
            <person name="Susilo A.W."/>
            <person name="Rosmana A."/>
            <person name="McMahon P."/>
            <person name="Junaid M."/>
            <person name="Guest D."/>
            <person name="Kheng T.Y."/>
            <person name="Meinhardt L.W."/>
            <person name="Bailey B.A."/>
        </authorList>
    </citation>
    <scope>NUCLEOTIDE SEQUENCE [LARGE SCALE GENOMIC DNA]</scope>
    <source>
        <strain evidence="12 13">CT2</strain>
    </source>
</reference>
<feature type="transmembrane region" description="Helical" evidence="10">
    <location>
        <begin position="292"/>
        <end position="314"/>
    </location>
</feature>
<proteinExistence type="inferred from homology"/>
<dbReference type="GO" id="GO:0005302">
    <property type="term" value="F:L-tyrosine transmembrane transporter activity"/>
    <property type="evidence" value="ECO:0007669"/>
    <property type="project" value="TreeGrafter"/>
</dbReference>
<keyword evidence="5 10" id="KW-0812">Transmembrane</keyword>
<comment type="caution">
    <text evidence="12">The sequence shown here is derived from an EMBL/GenBank/DDBJ whole genome shotgun (WGS) entry which is preliminary data.</text>
</comment>
<keyword evidence="6" id="KW-0029">Amino-acid transport</keyword>
<evidence type="ECO:0000256" key="6">
    <source>
        <dbReference type="ARBA" id="ARBA00022970"/>
    </source>
</evidence>
<evidence type="ECO:0000256" key="3">
    <source>
        <dbReference type="ARBA" id="ARBA00022448"/>
    </source>
</evidence>
<keyword evidence="7 10" id="KW-1133">Transmembrane helix</keyword>
<evidence type="ECO:0000256" key="1">
    <source>
        <dbReference type="ARBA" id="ARBA00004128"/>
    </source>
</evidence>
<sequence length="494" mass="53496">MARTYGIAPTDRDDNLADNDNAPLLGAGVPKAVEAEGQDGHATIVSSVGNLSNTILGTGMLTFPLVMASGGIIPGVISCVTSGFIGALGLWMLSRCATRTPHRRASFFAVSKITFPSAAVFFDAAIAIKCFGVSIRSVIYSTLTAFSAHSVSTFANSYLIIIKGLMPAVVRSFYHVYTAPDVDPPAWAVSGHVWIFIFLAFLAPLCFLDRLDSLRHTSYVALFSVCYLVCIVIACYFFPPPGTIERGEIHLIKFDKSFIATFPVQVFAYTCAQNLFPIYNELKSNTQPRMNLVIFTSIFSATATYEIIAFFGYLTFGSKVGSNIIAMYPSTTTFIAIGQFAIVVMVMFSYPLQVLPCRTCLDKVAGGAKKVTRPPSASEPIDEEDDEVLEPHGSHGKMSAARHTALTMAIVGLGFMIAYFVDDLQLVLSFVGSTGSTTVSFILPGLFYFKLFRNDPGHSRVLLGAALGLALYGILICIFCLSFNIMKIIDSHRA</sequence>
<comment type="similarity">
    <text evidence="2">Belongs to the amino acid/polyamine transporter 2 family.</text>
</comment>
<feature type="transmembrane region" description="Helical" evidence="10">
    <location>
        <begin position="186"/>
        <end position="207"/>
    </location>
</feature>
<feature type="transmembrane region" description="Helical" evidence="10">
    <location>
        <begin position="65"/>
        <end position="93"/>
    </location>
</feature>
<name>A0A5N5QTD0_9AGAM</name>
<keyword evidence="13" id="KW-1185">Reference proteome</keyword>
<evidence type="ECO:0000313" key="13">
    <source>
        <dbReference type="Proteomes" id="UP000383932"/>
    </source>
</evidence>
<dbReference type="GO" id="GO:0061459">
    <property type="term" value="F:L-arginine transmembrane transporter activity"/>
    <property type="evidence" value="ECO:0007669"/>
    <property type="project" value="TreeGrafter"/>
</dbReference>
<feature type="transmembrane region" description="Helical" evidence="10">
    <location>
        <begin position="113"/>
        <end position="131"/>
    </location>
</feature>
<dbReference type="GO" id="GO:0015194">
    <property type="term" value="F:L-serine transmembrane transporter activity"/>
    <property type="evidence" value="ECO:0007669"/>
    <property type="project" value="TreeGrafter"/>
</dbReference>
<evidence type="ECO:0000256" key="5">
    <source>
        <dbReference type="ARBA" id="ARBA00022692"/>
    </source>
</evidence>
<dbReference type="InterPro" id="IPR013057">
    <property type="entry name" value="AA_transpt_TM"/>
</dbReference>
<evidence type="ECO:0000313" key="12">
    <source>
        <dbReference type="EMBL" id="KAB5594813.1"/>
    </source>
</evidence>
<evidence type="ECO:0000256" key="7">
    <source>
        <dbReference type="ARBA" id="ARBA00022989"/>
    </source>
</evidence>
<feature type="transmembrane region" description="Helical" evidence="10">
    <location>
        <begin position="326"/>
        <end position="348"/>
    </location>
</feature>
<dbReference type="PANTHER" id="PTHR22950">
    <property type="entry name" value="AMINO ACID TRANSPORTER"/>
    <property type="match status" value="1"/>
</dbReference>
<protein>
    <submittedName>
        <fullName evidence="12">Vacuolar amino acid transporter 5</fullName>
    </submittedName>
</protein>
<feature type="domain" description="Amino acid transporter transmembrane" evidence="11">
    <location>
        <begin position="155"/>
        <end position="455"/>
    </location>
</feature>
<feature type="region of interest" description="Disordered" evidence="9">
    <location>
        <begin position="369"/>
        <end position="395"/>
    </location>
</feature>
<dbReference type="GO" id="GO:0005290">
    <property type="term" value="F:L-histidine transmembrane transporter activity"/>
    <property type="evidence" value="ECO:0007669"/>
    <property type="project" value="TreeGrafter"/>
</dbReference>
<gene>
    <name evidence="12" type="ORF">CTheo_1792</name>
</gene>
<organism evidence="12 13">
    <name type="scientific">Ceratobasidium theobromae</name>
    <dbReference type="NCBI Taxonomy" id="1582974"/>
    <lineage>
        <taxon>Eukaryota</taxon>
        <taxon>Fungi</taxon>
        <taxon>Dikarya</taxon>
        <taxon>Basidiomycota</taxon>
        <taxon>Agaricomycotina</taxon>
        <taxon>Agaricomycetes</taxon>
        <taxon>Cantharellales</taxon>
        <taxon>Ceratobasidiaceae</taxon>
        <taxon>Ceratobasidium</taxon>
    </lineage>
</organism>
<evidence type="ECO:0000256" key="2">
    <source>
        <dbReference type="ARBA" id="ARBA00008066"/>
    </source>
</evidence>
<keyword evidence="3" id="KW-0813">Transport</keyword>
<dbReference type="GO" id="GO:0005313">
    <property type="term" value="F:L-glutamate transmembrane transporter activity"/>
    <property type="evidence" value="ECO:0007669"/>
    <property type="project" value="TreeGrafter"/>
</dbReference>
<dbReference type="PANTHER" id="PTHR22950:SF678">
    <property type="entry name" value="VACUOLAR AMINO ACID TRANSPORTER 5-RELATED"/>
    <property type="match status" value="1"/>
</dbReference>
<feature type="transmembrane region" description="Helical" evidence="10">
    <location>
        <begin position="219"/>
        <end position="239"/>
    </location>
</feature>
<dbReference type="EMBL" id="SSOP01000016">
    <property type="protein sequence ID" value="KAB5594813.1"/>
    <property type="molecule type" value="Genomic_DNA"/>
</dbReference>
<feature type="transmembrane region" description="Helical" evidence="10">
    <location>
        <begin position="404"/>
        <end position="421"/>
    </location>
</feature>
<comment type="subcellular location">
    <subcellularLocation>
        <location evidence="1">Vacuole membrane</location>
        <topology evidence="1">Multi-pass membrane protein</topology>
    </subcellularLocation>
</comment>
<feature type="transmembrane region" description="Helical" evidence="10">
    <location>
        <begin position="259"/>
        <end position="280"/>
    </location>
</feature>
<feature type="transmembrane region" description="Helical" evidence="10">
    <location>
        <begin position="143"/>
        <end position="166"/>
    </location>
</feature>
<feature type="transmembrane region" description="Helical" evidence="10">
    <location>
        <begin position="461"/>
        <end position="486"/>
    </location>
</feature>
<evidence type="ECO:0000256" key="9">
    <source>
        <dbReference type="SAM" id="MobiDB-lite"/>
    </source>
</evidence>
<dbReference type="GO" id="GO:0000329">
    <property type="term" value="C:fungal-type vacuole membrane"/>
    <property type="evidence" value="ECO:0007669"/>
    <property type="project" value="TreeGrafter"/>
</dbReference>
<feature type="domain" description="Amino acid transporter transmembrane" evidence="11">
    <location>
        <begin position="42"/>
        <end position="140"/>
    </location>
</feature>
<dbReference type="AlphaFoldDB" id="A0A5N5QTD0"/>
<dbReference type="Proteomes" id="UP000383932">
    <property type="component" value="Unassembled WGS sequence"/>
</dbReference>
<dbReference type="GO" id="GO:0015189">
    <property type="term" value="F:L-lysine transmembrane transporter activity"/>
    <property type="evidence" value="ECO:0007669"/>
    <property type="project" value="TreeGrafter"/>
</dbReference>
<feature type="transmembrane region" description="Helical" evidence="10">
    <location>
        <begin position="427"/>
        <end position="449"/>
    </location>
</feature>
<evidence type="ECO:0000256" key="4">
    <source>
        <dbReference type="ARBA" id="ARBA00022554"/>
    </source>
</evidence>
<evidence type="ECO:0000256" key="8">
    <source>
        <dbReference type="ARBA" id="ARBA00023136"/>
    </source>
</evidence>
<dbReference type="OrthoDB" id="438545at2759"/>
<keyword evidence="8 10" id="KW-0472">Membrane</keyword>